<sequence length="1181" mass="129420">MSNFTQLDAQSLELALARLRLMYVKPEHPYYILAPAYRETSSGIVSLHYLCHMLNLNGREAYICGTEVVNPELKTPLIDSAITQRHIDAGKVPIAVYPEVVSGNPLNCSVVARFLLNFEGFISGKSMDATANDLFFYYASRLAEHRGHAGGDLLCLPTIDVELFSAAPPGTVREGRYLYQNRHPLTKIDYSQLPADIQLLSMSNALTLPELATLLRKAEVMYTYEWSMTCVIAVLCGCPVIFMPGHGVDQQLLDNSFFGCVGFAMFDQPDALEHARASLGDALPRYVERTASFWQQLDAFIAKTQAAACRDALGNRLGMLDWLRQRYPQAAQLRLINERLAGPTAPSFAILVLDNGDRLALARTLDSLERSLYQRVQVHVLGASDPGRASVQWLACDSGQPAAAINGLLEGSPGDWFILVEAGEEFIASGLLVTALNLLDAPGSCLAVYADEALRTGDGVIDMSLRPDLNLDLLLAFPASLSRHWLYRREVWLQQSGFDSACGRAFELCYQLRLISEQGLASIGHVSEPLLIANSLRQAVCADEHTVIEGHLQARGYAQARALPLAMSPGCYRIDYGHEQYASVSILIYLDGQLVEFQRCLESLLTQTTHTDYEVVLIDPGSNDPALLEWLDMLGQMGGERFQVLRFMPGQPRAAMCNVAAQEARGEYLVWLDARSAVLEADWLQALLNHAQRPEVGVVGGKVQSSDGNVRQAGLVLGLGGTVGRAFEGLPSQAAGYMGRLWLEQNCSAVGDECLMLRRALFLEAGGFDSDLLLAPWIDADLCLRLQQAGYLNVWTPYARLLLDAAPDTVVSSEQEDALYARWLPQLARDPAYNANFSLRAGEGFVLEKNELSGRLLQGRVPMVLACVSDQQDAAQSRLIEPLWALLEAGQADGAAVSAVLSPVEIERFAPTSVVLQRPLDDAGLMALRRLRAFSQAFKVYDLDGYLPEMGLKDDCDADELLERLRCGLMQADRVLVATPVLAELLQGQHDDIRVLESVLPASWGRLQGQRNKGSKPRLGWLGGKDAHLLAEVVPALAGEVEWVVLGDCPETLRPFLTELHPAVEQHHLAVTLAALNLDLALVPMAETLGNACAGDLRVLQHAACGHPVVCSRVPGFIAGEALPLSRVNNQATDWIRAIRLHLEDRDASAALGDTLQSTVRAQWLLEGERLDAWRQAWLAD</sequence>
<evidence type="ECO:0000313" key="2">
    <source>
        <dbReference type="Proteomes" id="UP001615411"/>
    </source>
</evidence>
<protein>
    <submittedName>
        <fullName evidence="1">Glycosyltransferase</fullName>
        <ecNumber evidence="1">2.4.-.-</ecNumber>
    </submittedName>
</protein>
<name>A0ACC7LXE1_9PSED</name>
<accession>A0ACC7LXE1</accession>
<dbReference type="EMBL" id="JBIUGF010000038">
    <property type="protein sequence ID" value="MFJ1339209.1"/>
    <property type="molecule type" value="Genomic_DNA"/>
</dbReference>
<keyword evidence="1" id="KW-0808">Transferase</keyword>
<dbReference type="Proteomes" id="UP001615411">
    <property type="component" value="Unassembled WGS sequence"/>
</dbReference>
<evidence type="ECO:0000313" key="1">
    <source>
        <dbReference type="EMBL" id="MFJ1339209.1"/>
    </source>
</evidence>
<comment type="caution">
    <text evidence="1">The sequence shown here is derived from an EMBL/GenBank/DDBJ whole genome shotgun (WGS) entry which is preliminary data.</text>
</comment>
<gene>
    <name evidence="1" type="ORF">ACIKP7_13860</name>
</gene>
<keyword evidence="2" id="KW-1185">Reference proteome</keyword>
<dbReference type="EC" id="2.4.-.-" evidence="1"/>
<proteinExistence type="predicted"/>
<keyword evidence="1" id="KW-0328">Glycosyltransferase</keyword>
<reference evidence="1" key="1">
    <citation type="submission" date="2024-10" db="EMBL/GenBank/DDBJ databases">
        <title>Aeromonas and Pseudomonas from the Cagarras Archipelago, Rio de Janeiro, Brazil.</title>
        <authorList>
            <person name="Canellas A.L.B."/>
            <person name="Laport M.S."/>
        </authorList>
    </citation>
    <scope>NUCLEOTIDE SEQUENCE</scope>
    <source>
        <strain evidence="1">ACP-7</strain>
    </source>
</reference>
<organism evidence="1 2">
    <name type="scientific">Pseudomonas caricapapayae</name>
    <dbReference type="NCBI Taxonomy" id="46678"/>
    <lineage>
        <taxon>Bacteria</taxon>
        <taxon>Pseudomonadati</taxon>
        <taxon>Pseudomonadota</taxon>
        <taxon>Gammaproteobacteria</taxon>
        <taxon>Pseudomonadales</taxon>
        <taxon>Pseudomonadaceae</taxon>
        <taxon>Pseudomonas</taxon>
    </lineage>
</organism>